<evidence type="ECO:0000313" key="3">
    <source>
        <dbReference type="Proteomes" id="UP000444960"/>
    </source>
</evidence>
<gene>
    <name evidence="1" type="ORF">nbrc107696_06760</name>
    <name evidence="2" type="ORF">nbrc107696_46050</name>
</gene>
<dbReference type="EMBL" id="BJOV01000002">
    <property type="protein sequence ID" value="GEE00230.1"/>
    <property type="molecule type" value="Genomic_DNA"/>
</dbReference>
<dbReference type="EMBL" id="BJOV01000008">
    <property type="protein sequence ID" value="GEE04159.1"/>
    <property type="molecule type" value="Genomic_DNA"/>
</dbReference>
<organism evidence="2 3">
    <name type="scientific">Gordonia spumicola</name>
    <dbReference type="NCBI Taxonomy" id="589161"/>
    <lineage>
        <taxon>Bacteria</taxon>
        <taxon>Bacillati</taxon>
        <taxon>Actinomycetota</taxon>
        <taxon>Actinomycetes</taxon>
        <taxon>Mycobacteriales</taxon>
        <taxon>Gordoniaceae</taxon>
        <taxon>Gordonia</taxon>
    </lineage>
</organism>
<dbReference type="RefSeq" id="WP_228461151.1">
    <property type="nucleotide sequence ID" value="NZ_BJOV01000002.1"/>
</dbReference>
<dbReference type="Proteomes" id="UP000444960">
    <property type="component" value="Unassembled WGS sequence"/>
</dbReference>
<evidence type="ECO:0008006" key="4">
    <source>
        <dbReference type="Google" id="ProtNLM"/>
    </source>
</evidence>
<sequence>MSQPNNDDNVIRFFGKPVSANLLVTPQTARRVLAKNTRNRPINEHHVQQLIREMESGRWVYNGEAIKWSVDDVLLDGQHRLTALSRMPDDFPGITFLVVRGLPTSSQDTMDQGRKRTAGDQLSIDGLVGASSQRIIAGAIRVYIEWVEGRFFGDRVRNRISNPEIVEWAHQHPVEMAMLRDIAGERLRRIKARPSVTVAVMLMLRQVDGEAQRAFCESLITGASLDPGNPILALRDRLERINQQKVITSDRDLVGFFLVAWNAWRDGKSLGKLQRPKSGAWTLDTFPEPK</sequence>
<dbReference type="AlphaFoldDB" id="A0A7I9VFK8"/>
<keyword evidence="3" id="KW-1185">Reference proteome</keyword>
<protein>
    <recommendedName>
        <fullName evidence="4">DGQHR domain-containing protein</fullName>
    </recommendedName>
</protein>
<evidence type="ECO:0000313" key="2">
    <source>
        <dbReference type="EMBL" id="GEE04159.1"/>
    </source>
</evidence>
<accession>A0A7I9VFK8</accession>
<comment type="caution">
    <text evidence="2">The sequence shown here is derived from an EMBL/GenBank/DDBJ whole genome shotgun (WGS) entry which is preliminary data.</text>
</comment>
<proteinExistence type="predicted"/>
<reference evidence="2" key="2">
    <citation type="journal article" date="2020" name="Int. J. Syst. Evol. Microbiol.">
        <title>Gordonia crocea sp. nov. and Gordonia spumicola sp. nov. isolated from sludge of a wastewater treatment plant.</title>
        <authorList>
            <person name="Tamura T."/>
            <person name="Saito S."/>
            <person name="Hamada M."/>
            <person name="Kang Y."/>
            <person name="Hoshino Y."/>
            <person name="Gonoi T."/>
            <person name="Mikami Y."/>
            <person name="Yaguchi T."/>
        </authorList>
    </citation>
    <scope>NUCLEOTIDE SEQUENCE</scope>
    <source>
        <strain evidence="2">NBRC 107696</strain>
    </source>
</reference>
<evidence type="ECO:0000313" key="1">
    <source>
        <dbReference type="EMBL" id="GEE00230.1"/>
    </source>
</evidence>
<reference evidence="3" key="1">
    <citation type="submission" date="2019-06" db="EMBL/GenBank/DDBJ databases">
        <title>Gordonia isolated from sludge of a wastewater treatment plant.</title>
        <authorList>
            <person name="Tamura T."/>
            <person name="Aoyama K."/>
            <person name="Kang Y."/>
            <person name="Saito S."/>
            <person name="Akiyama N."/>
            <person name="Yazawa K."/>
            <person name="Gonoi T."/>
            <person name="Mikami Y."/>
        </authorList>
    </citation>
    <scope>NUCLEOTIDE SEQUENCE [LARGE SCALE GENOMIC DNA]</scope>
    <source>
        <strain evidence="3">NBRC 107696</strain>
    </source>
</reference>
<name>A0A7I9VFK8_9ACTN</name>